<evidence type="ECO:0000313" key="2">
    <source>
        <dbReference type="EMBL" id="CBH16788.1"/>
    </source>
</evidence>
<evidence type="ECO:0000256" key="1">
    <source>
        <dbReference type="SAM" id="Phobius"/>
    </source>
</evidence>
<feature type="transmembrane region" description="Helical" evidence="1">
    <location>
        <begin position="20"/>
        <end position="42"/>
    </location>
</feature>
<evidence type="ECO:0000313" key="3">
    <source>
        <dbReference type="Proteomes" id="UP000002316"/>
    </source>
</evidence>
<sequence length="108" mass="12289">MLPHGSTRRSEVFYCLLPPMRLVSLFVTNIVLPLSLISPFIYTVSVNQSTNRPSCGPTISQVVYEKVFLYACIWVSTSASLRQLKENHCFLNPSMCFFFVCSDTTRNK</sequence>
<gene>
    <name evidence="2" type="ORF">TbgDal_X18910</name>
</gene>
<keyword evidence="1" id="KW-1133">Transmembrane helix</keyword>
<keyword evidence="1" id="KW-0812">Transmembrane</keyword>
<dbReference type="EMBL" id="FN554973">
    <property type="protein sequence ID" value="CBH16788.1"/>
    <property type="molecule type" value="Genomic_DNA"/>
</dbReference>
<dbReference type="KEGG" id="tbg:TbgDal_X18910"/>
<dbReference type="AlphaFoldDB" id="D0A0N0"/>
<keyword evidence="1" id="KW-0472">Membrane</keyword>
<accession>D0A0N0</accession>
<dbReference type="Proteomes" id="UP000002316">
    <property type="component" value="Chromosome 10"/>
</dbReference>
<proteinExistence type="predicted"/>
<organism evidence="2 3">
    <name type="scientific">Trypanosoma brucei gambiense (strain MHOM/CI/86/DAL972)</name>
    <dbReference type="NCBI Taxonomy" id="679716"/>
    <lineage>
        <taxon>Eukaryota</taxon>
        <taxon>Discoba</taxon>
        <taxon>Euglenozoa</taxon>
        <taxon>Kinetoplastea</taxon>
        <taxon>Metakinetoplastina</taxon>
        <taxon>Trypanosomatida</taxon>
        <taxon>Trypanosomatidae</taxon>
        <taxon>Trypanosoma</taxon>
    </lineage>
</organism>
<reference evidence="3" key="1">
    <citation type="journal article" date="2010" name="PLoS Negl. Trop. Dis.">
        <title>The genome sequence of Trypanosoma brucei gambiense, causative agent of chronic human african trypanosomiasis.</title>
        <authorList>
            <person name="Jackson A.P."/>
            <person name="Sanders M."/>
            <person name="Berry A."/>
            <person name="McQuillan J."/>
            <person name="Aslett M.A."/>
            <person name="Quail M.A."/>
            <person name="Chukualim B."/>
            <person name="Capewell P."/>
            <person name="MacLeod A."/>
            <person name="Melville S.E."/>
            <person name="Gibson W."/>
            <person name="Barry J.D."/>
            <person name="Berriman M."/>
            <person name="Hertz-Fowler C."/>
        </authorList>
    </citation>
    <scope>NUCLEOTIDE SEQUENCE [LARGE SCALE GENOMIC DNA]</scope>
    <source>
        <strain evidence="3">MHOM/CI/86/DAL972</strain>
    </source>
</reference>
<dbReference type="GeneID" id="23865144"/>
<dbReference type="RefSeq" id="XP_011779052.1">
    <property type="nucleotide sequence ID" value="XM_011780750.1"/>
</dbReference>
<protein>
    <submittedName>
        <fullName evidence="2">Uncharacterized protein</fullName>
    </submittedName>
</protein>
<name>D0A0N0_TRYB9</name>